<accession>A0A814VDQ1</accession>
<feature type="non-terminal residue" evidence="1">
    <location>
        <position position="1"/>
    </location>
</feature>
<dbReference type="InterPro" id="IPR035983">
    <property type="entry name" value="Hect_E3_ubiquitin_ligase"/>
</dbReference>
<comment type="caution">
    <text evidence="1">The sequence shown here is derived from an EMBL/GenBank/DDBJ whole genome shotgun (WGS) entry which is preliminary data.</text>
</comment>
<dbReference type="GO" id="GO:0004842">
    <property type="term" value="F:ubiquitin-protein transferase activity"/>
    <property type="evidence" value="ECO:0007669"/>
    <property type="project" value="InterPro"/>
</dbReference>
<proteinExistence type="predicted"/>
<sequence length="318" mass="37183">EGITTDWNWYEEIFCEMCQMEMFTFITYRTRDYILINPDFQHTNYYSFLGRYIGMIIFHKVQIEFQFPIFYYVIAFALKLDLNSELLDMIYSVDLIKPVESQLLNIMEGLDSVIPLSWFKRLTMRDFEEVCYMKENTLSMNLDDWTRFSSVDSADNENDIACQVDKSTFETTLNKPADFVYEQTPQVGDGLIVSEESVAQNLVNVTTTKDFDSCETEEDWQALVEYFSNGRRVVDSTVVEQLKFKTSVNDHSQTISVLTEQDKDWRSLVEYFDHYDILPSERGVHIPVKHQSLKAVPTIEKGRLIVPTVIQSKCCILM</sequence>
<gene>
    <name evidence="1" type="ORF">GPM918_LOCUS22947</name>
    <name evidence="2" type="ORF">SRO942_LOCUS22946</name>
</gene>
<dbReference type="Proteomes" id="UP000663829">
    <property type="component" value="Unassembled WGS sequence"/>
</dbReference>
<dbReference type="EMBL" id="CAJOBC010008018">
    <property type="protein sequence ID" value="CAF3950172.1"/>
    <property type="molecule type" value="Genomic_DNA"/>
</dbReference>
<keyword evidence="3" id="KW-1185">Reference proteome</keyword>
<dbReference type="AlphaFoldDB" id="A0A814VDQ1"/>
<evidence type="ECO:0000313" key="1">
    <source>
        <dbReference type="EMBL" id="CAF1185945.1"/>
    </source>
</evidence>
<organism evidence="1 3">
    <name type="scientific">Didymodactylos carnosus</name>
    <dbReference type="NCBI Taxonomy" id="1234261"/>
    <lineage>
        <taxon>Eukaryota</taxon>
        <taxon>Metazoa</taxon>
        <taxon>Spiralia</taxon>
        <taxon>Gnathifera</taxon>
        <taxon>Rotifera</taxon>
        <taxon>Eurotatoria</taxon>
        <taxon>Bdelloidea</taxon>
        <taxon>Philodinida</taxon>
        <taxon>Philodinidae</taxon>
        <taxon>Didymodactylos</taxon>
    </lineage>
</organism>
<name>A0A814VDQ1_9BILA</name>
<dbReference type="Proteomes" id="UP000681722">
    <property type="component" value="Unassembled WGS sequence"/>
</dbReference>
<evidence type="ECO:0000313" key="2">
    <source>
        <dbReference type="EMBL" id="CAF3950172.1"/>
    </source>
</evidence>
<reference evidence="1" key="1">
    <citation type="submission" date="2021-02" db="EMBL/GenBank/DDBJ databases">
        <authorList>
            <person name="Nowell W R."/>
        </authorList>
    </citation>
    <scope>NUCLEOTIDE SEQUENCE</scope>
</reference>
<evidence type="ECO:0000313" key="3">
    <source>
        <dbReference type="Proteomes" id="UP000663829"/>
    </source>
</evidence>
<dbReference type="SUPFAM" id="SSF56204">
    <property type="entry name" value="Hect, E3 ligase catalytic domain"/>
    <property type="match status" value="1"/>
</dbReference>
<protein>
    <submittedName>
        <fullName evidence="1">Uncharacterized protein</fullName>
    </submittedName>
</protein>
<dbReference type="Gene3D" id="3.90.1750.10">
    <property type="entry name" value="Hect, E3 ligase catalytic domains"/>
    <property type="match status" value="1"/>
</dbReference>
<dbReference type="EMBL" id="CAJNOQ010008017">
    <property type="protein sequence ID" value="CAF1185945.1"/>
    <property type="molecule type" value="Genomic_DNA"/>
</dbReference>